<dbReference type="EC" id="4.4.1.3" evidence="1"/>
<keyword evidence="2" id="KW-1185">Reference proteome</keyword>
<dbReference type="AlphaFoldDB" id="A0A852WER6"/>
<organism evidence="1 2">
    <name type="scientific">Pseudonocardia alni</name>
    <name type="common">Amycolata alni</name>
    <dbReference type="NCBI Taxonomy" id="33907"/>
    <lineage>
        <taxon>Bacteria</taxon>
        <taxon>Bacillati</taxon>
        <taxon>Actinomycetota</taxon>
        <taxon>Actinomycetes</taxon>
        <taxon>Pseudonocardiales</taxon>
        <taxon>Pseudonocardiaceae</taxon>
        <taxon>Pseudonocardia</taxon>
    </lineage>
</organism>
<dbReference type="InterPro" id="IPR014710">
    <property type="entry name" value="RmlC-like_jellyroll"/>
</dbReference>
<dbReference type="GO" id="GO:0047869">
    <property type="term" value="F:dimethylpropiothetin dethiomethylase activity"/>
    <property type="evidence" value="ECO:0007669"/>
    <property type="project" value="UniProtKB-EC"/>
</dbReference>
<dbReference type="SUPFAM" id="SSF51182">
    <property type="entry name" value="RmlC-like cupins"/>
    <property type="match status" value="1"/>
</dbReference>
<dbReference type="EMBL" id="JACCCZ010000001">
    <property type="protein sequence ID" value="NYG03842.1"/>
    <property type="molecule type" value="Genomic_DNA"/>
</dbReference>
<evidence type="ECO:0000313" key="2">
    <source>
        <dbReference type="Proteomes" id="UP000549695"/>
    </source>
</evidence>
<reference evidence="1 2" key="1">
    <citation type="submission" date="2020-07" db="EMBL/GenBank/DDBJ databases">
        <title>Sequencing the genomes of 1000 actinobacteria strains.</title>
        <authorList>
            <person name="Klenk H.-P."/>
        </authorList>
    </citation>
    <scope>NUCLEOTIDE SEQUENCE [LARGE SCALE GENOMIC DNA]</scope>
    <source>
        <strain evidence="1 2">DSM 44749</strain>
    </source>
</reference>
<accession>A0A852WER6</accession>
<sequence length="221" mass="24686">MGTSRLRDHPDFAYTIGDFDALYRFGSAGGSRPIRTHMRQVREAIADVFEDNPEVVGREPTRLPVVDHLGRALDLGSRGDLGVLSDSLRRISDRLTWEHGYEKVPRGLVKKYGYCEIVGPKGPVVSDRIILGLVLFAPETVYPQHHHRGIQESYVAIAGEWSENDGAVHAPGSLILNEAGHEHRITTGRQSPCLLAYSWIGSPERLLTPAMRFSSPRRRVR</sequence>
<dbReference type="InterPro" id="IPR011051">
    <property type="entry name" value="RmlC_Cupin_sf"/>
</dbReference>
<dbReference type="Pfam" id="PF16867">
    <property type="entry name" value="DMSP_lyase"/>
    <property type="match status" value="1"/>
</dbReference>
<dbReference type="Proteomes" id="UP000549695">
    <property type="component" value="Unassembled WGS sequence"/>
</dbReference>
<dbReference type="Gene3D" id="2.60.120.10">
    <property type="entry name" value="Jelly Rolls"/>
    <property type="match status" value="1"/>
</dbReference>
<dbReference type="GeneID" id="98053820"/>
<keyword evidence="1" id="KW-0456">Lyase</keyword>
<proteinExistence type="predicted"/>
<evidence type="ECO:0000313" key="1">
    <source>
        <dbReference type="EMBL" id="NYG03842.1"/>
    </source>
</evidence>
<name>A0A852WER6_PSEA5</name>
<dbReference type="InterPro" id="IPR031723">
    <property type="entry name" value="DMSP_lyase"/>
</dbReference>
<comment type="caution">
    <text evidence="1">The sequence shown here is derived from an EMBL/GenBank/DDBJ whole genome shotgun (WGS) entry which is preliminary data.</text>
</comment>
<gene>
    <name evidence="1" type="ORF">HDA37_004127</name>
</gene>
<dbReference type="RefSeq" id="WP_179761933.1">
    <property type="nucleotide sequence ID" value="NZ_BAAAJZ010000003.1"/>
</dbReference>
<protein>
    <submittedName>
        <fullName evidence="1">Dimethylpropiothetin dethiomethylase</fullName>
        <ecNumber evidence="1">4.4.1.3</ecNumber>
    </submittedName>
</protein>